<dbReference type="InterPro" id="IPR003779">
    <property type="entry name" value="CMD-like"/>
</dbReference>
<dbReference type="Pfam" id="PF02627">
    <property type="entry name" value="CMD"/>
    <property type="match status" value="1"/>
</dbReference>
<dbReference type="NCBIfam" id="TIGR02425">
    <property type="entry name" value="decarb_PcaC"/>
    <property type="match status" value="1"/>
</dbReference>
<dbReference type="GO" id="GO:0051920">
    <property type="term" value="F:peroxiredoxin activity"/>
    <property type="evidence" value="ECO:0007669"/>
    <property type="project" value="InterPro"/>
</dbReference>
<keyword evidence="4" id="KW-1185">Reference proteome</keyword>
<evidence type="ECO:0000259" key="2">
    <source>
        <dbReference type="Pfam" id="PF02627"/>
    </source>
</evidence>
<feature type="region of interest" description="Disordered" evidence="1">
    <location>
        <begin position="1"/>
        <end position="40"/>
    </location>
</feature>
<proteinExistence type="predicted"/>
<gene>
    <name evidence="3" type="ORF">LEUCIP111803_01485</name>
</gene>
<evidence type="ECO:0000313" key="4">
    <source>
        <dbReference type="Proteomes" id="UP000693892"/>
    </source>
</evidence>
<name>A0A916NH33_9MICO</name>
<organism evidence="3 4">
    <name type="scientific">Leucobacter soli</name>
    <dbReference type="NCBI Taxonomy" id="2812850"/>
    <lineage>
        <taxon>Bacteria</taxon>
        <taxon>Bacillati</taxon>
        <taxon>Actinomycetota</taxon>
        <taxon>Actinomycetes</taxon>
        <taxon>Micrococcales</taxon>
        <taxon>Microbacteriaceae</taxon>
        <taxon>Leucobacter</taxon>
    </lineage>
</organism>
<dbReference type="PANTHER" id="PTHR33570:SF2">
    <property type="entry name" value="CARBOXYMUCONOLACTONE DECARBOXYLASE-LIKE DOMAIN-CONTAINING PROTEIN"/>
    <property type="match status" value="1"/>
</dbReference>
<comment type="caution">
    <text evidence="3">The sequence shown here is derived from an EMBL/GenBank/DDBJ whole genome shotgun (WGS) entry which is preliminary data.</text>
</comment>
<dbReference type="EMBL" id="CAJVAP010000015">
    <property type="protein sequence ID" value="CAG7611816.1"/>
    <property type="molecule type" value="Genomic_DNA"/>
</dbReference>
<accession>A0A916NH33</accession>
<evidence type="ECO:0000256" key="1">
    <source>
        <dbReference type="SAM" id="MobiDB-lite"/>
    </source>
</evidence>
<protein>
    <recommendedName>
        <fullName evidence="2">Carboxymuconolactone decarboxylase-like domain-containing protein</fullName>
    </recommendedName>
</protein>
<dbReference type="Proteomes" id="UP000693892">
    <property type="component" value="Unassembled WGS sequence"/>
</dbReference>
<feature type="domain" description="Carboxymuconolactone decarboxylase-like" evidence="2">
    <location>
        <begin position="70"/>
        <end position="152"/>
    </location>
</feature>
<sequence length="161" mass="17215">MNAGAERPGGAGRGADGRPVETGLGVDPRPAESGLSDAERYERGMTVRREVLSDAHVDRAIAGTSGFTADFQDYITRNAWGDIWSRPGLSRRERSVAVLTAMLALGHHGEFKMHVAAARRNGLTVDEIKEVILQAGLYCGVPVANEGFRLASEVLEGLGEL</sequence>
<dbReference type="PANTHER" id="PTHR33570">
    <property type="entry name" value="4-CARBOXYMUCONOLACTONE DECARBOXYLASE FAMILY PROTEIN"/>
    <property type="match status" value="1"/>
</dbReference>
<dbReference type="AlphaFoldDB" id="A0A916NH33"/>
<evidence type="ECO:0000313" key="3">
    <source>
        <dbReference type="EMBL" id="CAG7611816.1"/>
    </source>
</evidence>
<reference evidence="3" key="1">
    <citation type="submission" date="2021-06" db="EMBL/GenBank/DDBJ databases">
        <authorList>
            <person name="Criscuolo A."/>
        </authorList>
    </citation>
    <scope>NUCLEOTIDE SEQUENCE</scope>
    <source>
        <strain evidence="3">CIP111803</strain>
    </source>
</reference>
<dbReference type="InterPro" id="IPR052512">
    <property type="entry name" value="4CMD/NDH-1_regulator"/>
</dbReference>
<dbReference type="InterPro" id="IPR012788">
    <property type="entry name" value="Decarb_PcaC"/>
</dbReference>